<gene>
    <name evidence="4" type="primary">LOC107917444</name>
</gene>
<accession>A0A1U8KIL5</accession>
<dbReference type="PANTHER" id="PTHR37984">
    <property type="entry name" value="PROTEIN CBG26694"/>
    <property type="match status" value="1"/>
</dbReference>
<dbReference type="PaxDb" id="3635-A0A1U8KIL5"/>
<sequence>MDPDQTMADGVESNAPAPAERAVPSDNRPSTVSLGGGEGAREAFLHMMNECYTEFVQANPNAQPSQPPPIPQPVPVVPQGTGFERRNRPPVDKIRKHRADKFRANRDDDSGKEEFWVTWEFFQEEFQKKYISERFMDQKCKEFLDLKQGRMTVTKYEREFVRLSKYTRECVSSKAKMCRRFEDELNEDIRLSVGALELKEFVVLVDRAYKVEELIKEKNKIEAETRDARKRRASKSFPSQSKKSKDVYSYSHASAGHSHRDRKKQDSNFNSRVTSIENVSNFKSSKLECQHYGQHHFGKCRMNDGSCFRCGSQDHFIKDFPEMTDKEKFQGTRPSGTNSKGRPQKNVGAGAGSKNVTRDTTVRSEAGVSAVTYAIRAREDASSPDVIIGTFSLYNNIVIVLIDLGSTHYVCMKLLTFHDAVVDCRQKAIKLKYENSETLWIESGESRNLPIVISAMPVQKCLRKRCEAYLAFVMNTKESKLKVESVSVVSEYVDVFLEELPGLPPDREVEFGIELIPGTTPILISSYRIAPTKLKELKSQDKVEHAEHLRTVLQTLRDNQLYVKFSKSEFWLREVNFLGHIVSSDGIRVEPSKVSAIVEWKPPSNVTEVRSFLGLVDYYKRFVKDFSMIATPMTRLLQKGVQFEWSDRCQ</sequence>
<evidence type="ECO:0000313" key="4">
    <source>
        <dbReference type="RefSeq" id="XP_016702287.1"/>
    </source>
</evidence>
<feature type="region of interest" description="Disordered" evidence="1">
    <location>
        <begin position="223"/>
        <end position="269"/>
    </location>
</feature>
<feature type="region of interest" description="Disordered" evidence="1">
    <location>
        <begin position="327"/>
        <end position="357"/>
    </location>
</feature>
<feature type="compositionally biased region" description="Polar residues" evidence="1">
    <location>
        <begin position="332"/>
        <end position="341"/>
    </location>
</feature>
<dbReference type="InterPro" id="IPR043502">
    <property type="entry name" value="DNA/RNA_pol_sf"/>
</dbReference>
<dbReference type="RefSeq" id="XP_016702287.1">
    <property type="nucleotide sequence ID" value="XM_016846798.1"/>
</dbReference>
<dbReference type="SUPFAM" id="SSF56672">
    <property type="entry name" value="DNA/RNA polymerases"/>
    <property type="match status" value="1"/>
</dbReference>
<reference evidence="4" key="2">
    <citation type="submission" date="2025-08" db="UniProtKB">
        <authorList>
            <consortium name="RefSeq"/>
        </authorList>
    </citation>
    <scope>IDENTIFICATION</scope>
</reference>
<organism evidence="3 4">
    <name type="scientific">Gossypium hirsutum</name>
    <name type="common">Upland cotton</name>
    <name type="synonym">Gossypium mexicanum</name>
    <dbReference type="NCBI Taxonomy" id="3635"/>
    <lineage>
        <taxon>Eukaryota</taxon>
        <taxon>Viridiplantae</taxon>
        <taxon>Streptophyta</taxon>
        <taxon>Embryophyta</taxon>
        <taxon>Tracheophyta</taxon>
        <taxon>Spermatophyta</taxon>
        <taxon>Magnoliopsida</taxon>
        <taxon>eudicotyledons</taxon>
        <taxon>Gunneridae</taxon>
        <taxon>Pentapetalae</taxon>
        <taxon>rosids</taxon>
        <taxon>malvids</taxon>
        <taxon>Malvales</taxon>
        <taxon>Malvaceae</taxon>
        <taxon>Malvoideae</taxon>
        <taxon>Gossypium</taxon>
    </lineage>
</organism>
<dbReference type="Proteomes" id="UP000818029">
    <property type="component" value="Chromosome A01"/>
</dbReference>
<evidence type="ECO:0000313" key="3">
    <source>
        <dbReference type="Proteomes" id="UP000818029"/>
    </source>
</evidence>
<protein>
    <recommendedName>
        <fullName evidence="2">Retrotransposon gag domain-containing protein</fullName>
    </recommendedName>
</protein>
<evidence type="ECO:0000256" key="1">
    <source>
        <dbReference type="SAM" id="MobiDB-lite"/>
    </source>
</evidence>
<dbReference type="InterPro" id="IPR005162">
    <property type="entry name" value="Retrotrans_gag_dom"/>
</dbReference>
<reference evidence="3" key="1">
    <citation type="journal article" date="2020" name="Nat. Genet.">
        <title>Genomic diversifications of five Gossypium allopolyploid species and their impact on cotton improvement.</title>
        <authorList>
            <person name="Chen Z.J."/>
            <person name="Sreedasyam A."/>
            <person name="Ando A."/>
            <person name="Song Q."/>
            <person name="De Santiago L.M."/>
            <person name="Hulse-Kemp A.M."/>
            <person name="Ding M."/>
            <person name="Ye W."/>
            <person name="Kirkbride R.C."/>
            <person name="Jenkins J."/>
            <person name="Plott C."/>
            <person name="Lovell J."/>
            <person name="Lin Y.M."/>
            <person name="Vaughn R."/>
            <person name="Liu B."/>
            <person name="Simpson S."/>
            <person name="Scheffler B.E."/>
            <person name="Wen L."/>
            <person name="Saski C.A."/>
            <person name="Grover C.E."/>
            <person name="Hu G."/>
            <person name="Conover J.L."/>
            <person name="Carlson J.W."/>
            <person name="Shu S."/>
            <person name="Boston L.B."/>
            <person name="Williams M."/>
            <person name="Peterson D.G."/>
            <person name="McGee K."/>
            <person name="Jones D.C."/>
            <person name="Wendel J.F."/>
            <person name="Stelly D.M."/>
            <person name="Grimwood J."/>
            <person name="Schmutz J."/>
        </authorList>
    </citation>
    <scope>NUCLEOTIDE SEQUENCE [LARGE SCALE GENOMIC DNA]</scope>
    <source>
        <strain evidence="3">cv. TM-1</strain>
    </source>
</reference>
<dbReference type="OrthoDB" id="851428at2759"/>
<feature type="region of interest" description="Disordered" evidence="1">
    <location>
        <begin position="1"/>
        <end position="39"/>
    </location>
</feature>
<dbReference type="Gene3D" id="3.30.70.270">
    <property type="match status" value="2"/>
</dbReference>
<dbReference type="KEGG" id="ghi:107917444"/>
<dbReference type="FunFam" id="3.30.70.270:FF:000020">
    <property type="entry name" value="Transposon Tf2-6 polyprotein-like Protein"/>
    <property type="match status" value="1"/>
</dbReference>
<dbReference type="GeneID" id="107917444"/>
<dbReference type="InterPro" id="IPR043128">
    <property type="entry name" value="Rev_trsase/Diguanyl_cyclase"/>
</dbReference>
<dbReference type="Pfam" id="PF03732">
    <property type="entry name" value="Retrotrans_gag"/>
    <property type="match status" value="1"/>
</dbReference>
<name>A0A1U8KIL5_GOSHI</name>
<evidence type="ECO:0000259" key="2">
    <source>
        <dbReference type="Pfam" id="PF03732"/>
    </source>
</evidence>
<dbReference type="AlphaFoldDB" id="A0A1U8KIL5"/>
<dbReference type="Gene3D" id="4.10.60.10">
    <property type="entry name" value="Zinc finger, CCHC-type"/>
    <property type="match status" value="1"/>
</dbReference>
<feature type="domain" description="Retrotransposon gag" evidence="2">
    <location>
        <begin position="109"/>
        <end position="183"/>
    </location>
</feature>
<proteinExistence type="predicted"/>
<dbReference type="InterPro" id="IPR050951">
    <property type="entry name" value="Retrovirus_Pol_polyprotein"/>
</dbReference>
<dbReference type="PANTHER" id="PTHR37984:SF5">
    <property type="entry name" value="PROTEIN NYNRIN-LIKE"/>
    <property type="match status" value="1"/>
</dbReference>
<keyword evidence="3" id="KW-1185">Reference proteome</keyword>